<accession>A0ABR7NT94</accession>
<keyword evidence="1" id="KW-0732">Signal</keyword>
<evidence type="ECO:0000313" key="2">
    <source>
        <dbReference type="EMBL" id="MBC8599344.1"/>
    </source>
</evidence>
<gene>
    <name evidence="2" type="ORF">H8708_08905</name>
</gene>
<evidence type="ECO:0000313" key="3">
    <source>
        <dbReference type="Proteomes" id="UP000647491"/>
    </source>
</evidence>
<dbReference type="RefSeq" id="WP_262427618.1">
    <property type="nucleotide sequence ID" value="NZ_JACRTJ010000018.1"/>
</dbReference>
<feature type="chain" id="PRO_5046500798" evidence="1">
    <location>
        <begin position="24"/>
        <end position="212"/>
    </location>
</feature>
<dbReference type="Proteomes" id="UP000647491">
    <property type="component" value="Unassembled WGS sequence"/>
</dbReference>
<keyword evidence="3" id="KW-1185">Reference proteome</keyword>
<protein>
    <submittedName>
        <fullName evidence="2">Uncharacterized protein</fullName>
    </submittedName>
</protein>
<dbReference type="EMBL" id="JACRTJ010000018">
    <property type="protein sequence ID" value="MBC8599344.1"/>
    <property type="molecule type" value="Genomic_DNA"/>
</dbReference>
<reference evidence="2 3" key="1">
    <citation type="submission" date="2020-08" db="EMBL/GenBank/DDBJ databases">
        <title>Genome public.</title>
        <authorList>
            <person name="Liu C."/>
            <person name="Sun Q."/>
        </authorList>
    </citation>
    <scope>NUCLEOTIDE SEQUENCE [LARGE SCALE GENOMIC DNA]</scope>
    <source>
        <strain evidence="2 3">BX10</strain>
    </source>
</reference>
<feature type="signal peptide" evidence="1">
    <location>
        <begin position="1"/>
        <end position="23"/>
    </location>
</feature>
<name>A0ABR7NT94_9FIRM</name>
<organism evidence="2 3">
    <name type="scientific">Enterocloster hominis</name>
    <name type="common">ex Liu et al. 2021</name>
    <dbReference type="NCBI Taxonomy" id="2763663"/>
    <lineage>
        <taxon>Bacteria</taxon>
        <taxon>Bacillati</taxon>
        <taxon>Bacillota</taxon>
        <taxon>Clostridia</taxon>
        <taxon>Lachnospirales</taxon>
        <taxon>Lachnospiraceae</taxon>
        <taxon>Enterocloster</taxon>
    </lineage>
</organism>
<sequence length="212" mass="23785">MKKLIERILAIVLCFLMSFNTLAATSENLNSDSDETLCELKQTMLEINQFIQNNSKPLDLKNQEICYVIPLSNNTNAKYTLKITKNPISPFTVFDAKVGEWFFDSTLDLPNHGSIKVRTTVNITKVPDTVGLMPEFTAYDGKVTAIPSQYVSVDATLAETKRILPNIEYQTTGYVGFNIGGIPANYYFTQIIAVVDNQENYNKIQCVLTGEF</sequence>
<comment type="caution">
    <text evidence="2">The sequence shown here is derived from an EMBL/GenBank/DDBJ whole genome shotgun (WGS) entry which is preliminary data.</text>
</comment>
<evidence type="ECO:0000256" key="1">
    <source>
        <dbReference type="SAM" id="SignalP"/>
    </source>
</evidence>
<proteinExistence type="predicted"/>